<reference evidence="1" key="1">
    <citation type="submission" date="2018-11" db="EMBL/GenBank/DDBJ databases">
        <authorList>
            <consortium name="Genoscope - CEA"/>
            <person name="William W."/>
        </authorList>
    </citation>
    <scope>NUCLEOTIDE SEQUENCE</scope>
</reference>
<proteinExistence type="predicted"/>
<evidence type="ECO:0000313" key="1">
    <source>
        <dbReference type="EMBL" id="VDD00282.1"/>
    </source>
</evidence>
<organism evidence="1">
    <name type="scientific">Brassica oleracea</name>
    <name type="common">Wild cabbage</name>
    <dbReference type="NCBI Taxonomy" id="3712"/>
    <lineage>
        <taxon>Eukaryota</taxon>
        <taxon>Viridiplantae</taxon>
        <taxon>Streptophyta</taxon>
        <taxon>Embryophyta</taxon>
        <taxon>Tracheophyta</taxon>
        <taxon>Spermatophyta</taxon>
        <taxon>Magnoliopsida</taxon>
        <taxon>eudicotyledons</taxon>
        <taxon>Gunneridae</taxon>
        <taxon>Pentapetalae</taxon>
        <taxon>rosids</taxon>
        <taxon>malvids</taxon>
        <taxon>Brassicales</taxon>
        <taxon>Brassicaceae</taxon>
        <taxon>Brassiceae</taxon>
        <taxon>Brassica</taxon>
    </lineage>
</organism>
<gene>
    <name evidence="1" type="ORF">BOLC3T20961H</name>
</gene>
<dbReference type="EMBL" id="LR031872">
    <property type="protein sequence ID" value="VDD00282.1"/>
    <property type="molecule type" value="Genomic_DNA"/>
</dbReference>
<sequence length="50" mass="5684">MARRSGITLVPEEKYAGPKEEEAMNKEEVVEMKATLESNEEDELVCTIKK</sequence>
<name>A0A3P6BVH0_BRAOL</name>
<accession>A0A3P6BVH0</accession>
<protein>
    <submittedName>
        <fullName evidence="1">Uncharacterized protein</fullName>
    </submittedName>
</protein>
<dbReference type="AlphaFoldDB" id="A0A3P6BVH0"/>